<dbReference type="InterPro" id="IPR008920">
    <property type="entry name" value="TF_FadR/GntR_C"/>
</dbReference>
<dbReference type="Pfam" id="PF00392">
    <property type="entry name" value="GntR"/>
    <property type="match status" value="1"/>
</dbReference>
<keyword evidence="2" id="KW-0238">DNA-binding</keyword>
<dbReference type="InterPro" id="IPR036388">
    <property type="entry name" value="WH-like_DNA-bd_sf"/>
</dbReference>
<protein>
    <submittedName>
        <fullName evidence="5">FCD domain-containing protein</fullName>
    </submittedName>
</protein>
<dbReference type="SUPFAM" id="SSF46785">
    <property type="entry name" value="Winged helix' DNA-binding domain"/>
    <property type="match status" value="1"/>
</dbReference>
<gene>
    <name evidence="5" type="ORF">AAFH96_09120</name>
</gene>
<keyword evidence="1" id="KW-0805">Transcription regulation</keyword>
<evidence type="ECO:0000259" key="4">
    <source>
        <dbReference type="PROSITE" id="PS50949"/>
    </source>
</evidence>
<dbReference type="CDD" id="cd07377">
    <property type="entry name" value="WHTH_GntR"/>
    <property type="match status" value="1"/>
</dbReference>
<dbReference type="Gene3D" id="1.10.10.10">
    <property type="entry name" value="Winged helix-like DNA-binding domain superfamily/Winged helix DNA-binding domain"/>
    <property type="match status" value="1"/>
</dbReference>
<feature type="domain" description="HTH gntR-type" evidence="4">
    <location>
        <begin position="8"/>
        <end position="78"/>
    </location>
</feature>
<dbReference type="InterPro" id="IPR036390">
    <property type="entry name" value="WH_DNA-bd_sf"/>
</dbReference>
<dbReference type="PANTHER" id="PTHR43537">
    <property type="entry name" value="TRANSCRIPTIONAL REGULATOR, GNTR FAMILY"/>
    <property type="match status" value="1"/>
</dbReference>
<name>A0ABV5CMN3_9ACTN</name>
<dbReference type="PANTHER" id="PTHR43537:SF44">
    <property type="entry name" value="GNTR FAMILY REGULATORY PROTEIN"/>
    <property type="match status" value="1"/>
</dbReference>
<evidence type="ECO:0000256" key="2">
    <source>
        <dbReference type="ARBA" id="ARBA00023125"/>
    </source>
</evidence>
<keyword evidence="3" id="KW-0804">Transcription</keyword>
<sequence length="243" mass="26157">MTRNGGNTKLASVIAREIVKDIVRRRLGAGAALPSESAMLEQFGVGRASLREALRILEVHGLLTIRPGPGGGPVVQTVSSQHFGQMATLYFHVAGATFRELAEARLVLEPVIARQAALRGDPDTLAALNTVVEQAREHPVGDSRAQFEAGTDFHAVLAGASGNRVLDLVSRAIGNIYAERITGVVFPLEARARVVEAHADIVAAITAGDAELAERLTREHMTEFIAQAEKRYPGFLDEIVDWH</sequence>
<dbReference type="SMART" id="SM00895">
    <property type="entry name" value="FCD"/>
    <property type="match status" value="1"/>
</dbReference>
<evidence type="ECO:0000313" key="6">
    <source>
        <dbReference type="Proteomes" id="UP001582793"/>
    </source>
</evidence>
<dbReference type="EMBL" id="JBCGDC010000019">
    <property type="protein sequence ID" value="MFB6393267.1"/>
    <property type="molecule type" value="Genomic_DNA"/>
</dbReference>
<accession>A0ABV5CMN3</accession>
<dbReference type="Gene3D" id="1.20.120.530">
    <property type="entry name" value="GntR ligand-binding domain-like"/>
    <property type="match status" value="1"/>
</dbReference>
<dbReference type="PROSITE" id="PS50949">
    <property type="entry name" value="HTH_GNTR"/>
    <property type="match status" value="1"/>
</dbReference>
<comment type="caution">
    <text evidence="5">The sequence shown here is derived from an EMBL/GenBank/DDBJ whole genome shotgun (WGS) entry which is preliminary data.</text>
</comment>
<dbReference type="PRINTS" id="PR00035">
    <property type="entry name" value="HTHGNTR"/>
</dbReference>
<dbReference type="RefSeq" id="WP_364218768.1">
    <property type="nucleotide sequence ID" value="NZ_JBCGDC010000019.1"/>
</dbReference>
<reference evidence="5 6" key="1">
    <citation type="submission" date="2024-04" db="EMBL/GenBank/DDBJ databases">
        <title>Polymorphospora sp. isolated from Baiyangdian Lake in Xiong'an New Area.</title>
        <authorList>
            <person name="Zhang X."/>
            <person name="Liu J."/>
        </authorList>
    </citation>
    <scope>NUCLEOTIDE SEQUENCE [LARGE SCALE GENOMIC DNA]</scope>
    <source>
        <strain evidence="5 6">2-325</strain>
    </source>
</reference>
<dbReference type="InterPro" id="IPR011711">
    <property type="entry name" value="GntR_C"/>
</dbReference>
<evidence type="ECO:0000256" key="3">
    <source>
        <dbReference type="ARBA" id="ARBA00023163"/>
    </source>
</evidence>
<proteinExistence type="predicted"/>
<evidence type="ECO:0000313" key="5">
    <source>
        <dbReference type="EMBL" id="MFB6393267.1"/>
    </source>
</evidence>
<organism evidence="5 6">
    <name type="scientific">Polymorphospora lycopeni</name>
    <dbReference type="NCBI Taxonomy" id="3140240"/>
    <lineage>
        <taxon>Bacteria</taxon>
        <taxon>Bacillati</taxon>
        <taxon>Actinomycetota</taxon>
        <taxon>Actinomycetes</taxon>
        <taxon>Micromonosporales</taxon>
        <taxon>Micromonosporaceae</taxon>
        <taxon>Polymorphospora</taxon>
    </lineage>
</organism>
<evidence type="ECO:0000256" key="1">
    <source>
        <dbReference type="ARBA" id="ARBA00023015"/>
    </source>
</evidence>
<dbReference type="Proteomes" id="UP001582793">
    <property type="component" value="Unassembled WGS sequence"/>
</dbReference>
<keyword evidence="6" id="KW-1185">Reference proteome</keyword>
<dbReference type="InterPro" id="IPR000524">
    <property type="entry name" value="Tscrpt_reg_HTH_GntR"/>
</dbReference>
<dbReference type="SUPFAM" id="SSF48008">
    <property type="entry name" value="GntR ligand-binding domain-like"/>
    <property type="match status" value="1"/>
</dbReference>
<dbReference type="SMART" id="SM00345">
    <property type="entry name" value="HTH_GNTR"/>
    <property type="match status" value="1"/>
</dbReference>
<dbReference type="Pfam" id="PF07729">
    <property type="entry name" value="FCD"/>
    <property type="match status" value="1"/>
</dbReference>